<dbReference type="PANTHER" id="PTHR15184">
    <property type="entry name" value="ATP SYNTHASE"/>
    <property type="match status" value="1"/>
</dbReference>
<evidence type="ECO:0000313" key="10">
    <source>
        <dbReference type="Proteomes" id="UP000011841"/>
    </source>
</evidence>
<name>M4ZHP9_9BRAD</name>
<dbReference type="InterPro" id="IPR050053">
    <property type="entry name" value="ATPase_alpha/beta_chains"/>
</dbReference>
<evidence type="ECO:0000256" key="4">
    <source>
        <dbReference type="ARBA" id="ARBA00022741"/>
    </source>
</evidence>
<evidence type="ECO:0000313" key="9">
    <source>
        <dbReference type="EMBL" id="BAM93186.1"/>
    </source>
</evidence>
<dbReference type="InterPro" id="IPR005714">
    <property type="entry name" value="ATPase_T3SS_FliI/YscN"/>
</dbReference>
<keyword evidence="3" id="KW-0963">Cytoplasm</keyword>
<dbReference type="GO" id="GO:0005524">
    <property type="term" value="F:ATP binding"/>
    <property type="evidence" value="ECO:0007669"/>
    <property type="project" value="UniProtKB-KW"/>
</dbReference>
<dbReference type="eggNOG" id="COG1157">
    <property type="taxonomic scope" value="Bacteria"/>
</dbReference>
<reference evidence="9 10" key="1">
    <citation type="journal article" date="2013" name="Appl. Environ. Microbiol.">
        <title>Genome analysis suggests that the soil oligotrophic bacterium Agromonas oligotrophica (Bradyrhizobium oligotrophicum) is a nitrogen-fixing symbiont of Aeschynomene indica.</title>
        <authorList>
            <person name="Okubo T."/>
            <person name="Fukushima S."/>
            <person name="Itakura M."/>
            <person name="Oshima K."/>
            <person name="Longtonglang A."/>
            <person name="Teaumroong N."/>
            <person name="Mitsui H."/>
            <person name="Hattori M."/>
            <person name="Hattori R."/>
            <person name="Hattori T."/>
            <person name="Minamisawa K."/>
        </authorList>
    </citation>
    <scope>NUCLEOTIDE SEQUENCE [LARGE SCALE GENOMIC DNA]</scope>
    <source>
        <strain evidence="9 10">S58</strain>
    </source>
</reference>
<dbReference type="CDD" id="cd18117">
    <property type="entry name" value="ATP-synt_flagellum-secretory_path_III_N"/>
    <property type="match status" value="1"/>
</dbReference>
<dbReference type="EMBL" id="AP012603">
    <property type="protein sequence ID" value="BAM93186.1"/>
    <property type="molecule type" value="Genomic_DNA"/>
</dbReference>
<evidence type="ECO:0000256" key="6">
    <source>
        <dbReference type="ARBA" id="ARBA00022927"/>
    </source>
</evidence>
<dbReference type="AlphaFoldDB" id="M4ZHP9"/>
<dbReference type="Gene3D" id="3.40.50.12240">
    <property type="match status" value="1"/>
</dbReference>
<evidence type="ECO:0000256" key="1">
    <source>
        <dbReference type="ARBA" id="ARBA00004496"/>
    </source>
</evidence>
<dbReference type="SUPFAM" id="SSF52540">
    <property type="entry name" value="P-loop containing nucleoside triphosphate hydrolases"/>
    <property type="match status" value="1"/>
</dbReference>
<dbReference type="Proteomes" id="UP000011841">
    <property type="component" value="Chromosome"/>
</dbReference>
<feature type="domain" description="AAA+ ATPase" evidence="8">
    <location>
        <begin position="169"/>
        <end position="350"/>
    </location>
</feature>
<evidence type="ECO:0000256" key="3">
    <source>
        <dbReference type="ARBA" id="ARBA00022490"/>
    </source>
</evidence>
<evidence type="ECO:0000259" key="8">
    <source>
        <dbReference type="SMART" id="SM00382"/>
    </source>
</evidence>
<dbReference type="RefSeq" id="WP_015670257.1">
    <property type="nucleotide sequence ID" value="NC_020453.1"/>
</dbReference>
<keyword evidence="2" id="KW-0813">Transport</keyword>
<organism evidence="9 10">
    <name type="scientific">Bradyrhizobium oligotrophicum S58</name>
    <dbReference type="NCBI Taxonomy" id="1245469"/>
    <lineage>
        <taxon>Bacteria</taxon>
        <taxon>Pseudomonadati</taxon>
        <taxon>Pseudomonadota</taxon>
        <taxon>Alphaproteobacteria</taxon>
        <taxon>Hyphomicrobiales</taxon>
        <taxon>Nitrobacteraceae</taxon>
        <taxon>Bradyrhizobium</taxon>
    </lineage>
</organism>
<keyword evidence="7" id="KW-1278">Translocase</keyword>
<sequence length="447" mass="47642">MSAGSATHRLARILPQLRRAAASSQLRPIRGRVIQVSGTLIRAIVPDARVGDICLLRSAHASDDLRAEIVGIEGGVALLTPLGDVAGLSARTEVVSTRQALGIMVGPALLGRVVDGLGRLLDVQERGWPEFDQVRGVRGAAPAPLARRLVGRPLSLGIRAIDGLLSCGEGQRIGIYGEPGAGKSSLVAQIVQNADVDVCVVALIGERGREVREMVERCLAGAARARSVVIVATSDRPPTERVTAAYVATTIAEYFRDRNARVLLVQDSVTRFARALREIGLAAGEPPTRRGFPPSVFAALPELLERSGPGVTGSITAFYTVLVEGDGTADPIAEETRSILDGHIALSPKLAQSAHFPAIDIVSSLSRVMDQIVTSRHRAAAMRVRELIARYAELEFLLQVGEYKAGSDPIADEAIAKQEAIKSFLRQGLGEAVPWDRTIQQLEQLAS</sequence>
<dbReference type="InterPro" id="IPR040627">
    <property type="entry name" value="T3SS_ATPase_C"/>
</dbReference>
<keyword evidence="10" id="KW-1185">Reference proteome</keyword>
<dbReference type="Pfam" id="PF00006">
    <property type="entry name" value="ATP-synt_ab"/>
    <property type="match status" value="1"/>
</dbReference>
<keyword evidence="6" id="KW-0653">Protein transport</keyword>
<dbReference type="SMART" id="SM00382">
    <property type="entry name" value="AAA"/>
    <property type="match status" value="1"/>
</dbReference>
<dbReference type="PANTHER" id="PTHR15184:SF9">
    <property type="entry name" value="SPI-1 TYPE 3 SECRETION SYSTEM ATPASE"/>
    <property type="match status" value="1"/>
</dbReference>
<dbReference type="GO" id="GO:0046933">
    <property type="term" value="F:proton-transporting ATP synthase activity, rotational mechanism"/>
    <property type="evidence" value="ECO:0007669"/>
    <property type="project" value="TreeGrafter"/>
</dbReference>
<gene>
    <name evidence="9" type="ORF">S58_72220</name>
</gene>
<dbReference type="InterPro" id="IPR004100">
    <property type="entry name" value="ATPase_F1/V1/A1_a/bsu_N"/>
</dbReference>
<dbReference type="PATRIC" id="fig|1245469.3.peg.7382"/>
<dbReference type="OrthoDB" id="9801639at2"/>
<evidence type="ECO:0000256" key="7">
    <source>
        <dbReference type="ARBA" id="ARBA00022967"/>
    </source>
</evidence>
<dbReference type="HOGENOM" id="CLU_022398_5_1_5"/>
<keyword evidence="5" id="KW-0067">ATP-binding</keyword>
<protein>
    <submittedName>
        <fullName evidence="9">Type III secretion system ATPase</fullName>
    </submittedName>
</protein>
<dbReference type="KEGG" id="aol:S58_72220"/>
<dbReference type="NCBIfam" id="TIGR01026">
    <property type="entry name" value="fliI_yscN"/>
    <property type="match status" value="1"/>
</dbReference>
<dbReference type="Pfam" id="PF02874">
    <property type="entry name" value="ATP-synt_ab_N"/>
    <property type="match status" value="1"/>
</dbReference>
<comment type="subcellular location">
    <subcellularLocation>
        <location evidence="1">Cytoplasm</location>
    </subcellularLocation>
</comment>
<accession>M4ZHP9</accession>
<dbReference type="FunFam" id="3.40.50.12240:FF:000002">
    <property type="entry name" value="Flagellum-specific ATP synthase FliI"/>
    <property type="match status" value="1"/>
</dbReference>
<evidence type="ECO:0000256" key="2">
    <source>
        <dbReference type="ARBA" id="ARBA00022448"/>
    </source>
</evidence>
<keyword evidence="4" id="KW-0547">Nucleotide-binding</keyword>
<dbReference type="InterPro" id="IPR027417">
    <property type="entry name" value="P-loop_NTPase"/>
</dbReference>
<dbReference type="STRING" id="1245469.S58_72220"/>
<dbReference type="GO" id="GO:0030257">
    <property type="term" value="C:type III protein secretion system complex"/>
    <property type="evidence" value="ECO:0007669"/>
    <property type="project" value="InterPro"/>
</dbReference>
<dbReference type="GO" id="GO:0030254">
    <property type="term" value="P:protein secretion by the type III secretion system"/>
    <property type="evidence" value="ECO:0007669"/>
    <property type="project" value="InterPro"/>
</dbReference>
<dbReference type="GO" id="GO:0016887">
    <property type="term" value="F:ATP hydrolysis activity"/>
    <property type="evidence" value="ECO:0007669"/>
    <property type="project" value="InterPro"/>
</dbReference>
<dbReference type="GO" id="GO:0005737">
    <property type="term" value="C:cytoplasm"/>
    <property type="evidence" value="ECO:0007669"/>
    <property type="project" value="UniProtKB-SubCell"/>
</dbReference>
<dbReference type="Pfam" id="PF18269">
    <property type="entry name" value="T3SS_ATPase_C"/>
    <property type="match status" value="1"/>
</dbReference>
<dbReference type="InterPro" id="IPR003593">
    <property type="entry name" value="AAA+_ATPase"/>
</dbReference>
<proteinExistence type="predicted"/>
<dbReference type="CDD" id="cd01136">
    <property type="entry name" value="ATPase_flagellum-secretory_path_III"/>
    <property type="match status" value="1"/>
</dbReference>
<evidence type="ECO:0000256" key="5">
    <source>
        <dbReference type="ARBA" id="ARBA00022840"/>
    </source>
</evidence>
<dbReference type="InterPro" id="IPR000194">
    <property type="entry name" value="ATPase_F1/V1/A1_a/bsu_nucl-bd"/>
</dbReference>
<dbReference type="GeneID" id="301820876"/>